<dbReference type="Pfam" id="PF08341">
    <property type="entry name" value="TED"/>
    <property type="match status" value="1"/>
</dbReference>
<evidence type="ECO:0000313" key="3">
    <source>
        <dbReference type="Proteomes" id="UP000185628"/>
    </source>
</evidence>
<accession>A0A1Q5Q5V4</accession>
<reference evidence="3" key="1">
    <citation type="submission" date="2016-12" db="EMBL/GenBank/DDBJ databases">
        <authorList>
            <person name="Meng X."/>
        </authorList>
    </citation>
    <scope>NUCLEOTIDE SEQUENCE [LARGE SCALE GENOMIC DNA]</scope>
    <source>
        <strain evidence="3">DSM 19116</strain>
    </source>
</reference>
<dbReference type="OrthoDB" id="2676146at2"/>
<comment type="caution">
    <text evidence="2">The sequence shown here is derived from an EMBL/GenBank/DDBJ whole genome shotgun (WGS) entry which is preliminary data.</text>
</comment>
<proteinExistence type="predicted"/>
<name>A0A1Q5Q5V4_9ACTO</name>
<dbReference type="Proteomes" id="UP000185628">
    <property type="component" value="Unassembled WGS sequence"/>
</dbReference>
<gene>
    <name evidence="2" type="ORF">BSZ39_00250</name>
</gene>
<keyword evidence="3" id="KW-1185">Reference proteome</keyword>
<dbReference type="EMBL" id="MQVR01000001">
    <property type="protein sequence ID" value="OKL55171.1"/>
    <property type="molecule type" value="Genomic_DNA"/>
</dbReference>
<dbReference type="Gene3D" id="1.10.150.480">
    <property type="match status" value="1"/>
</dbReference>
<feature type="domain" description="Thioester" evidence="1">
    <location>
        <begin position="16"/>
        <end position="76"/>
    </location>
</feature>
<dbReference type="InterPro" id="IPR013552">
    <property type="entry name" value="Thioester_dom"/>
</dbReference>
<dbReference type="InterPro" id="IPR023849">
    <property type="entry name" value="TQXA_dom"/>
</dbReference>
<sequence>MDADGAADAWHTFPGDNKFKTSKDVREKVHWIINNSYPQVPVAHVAKAAPDLAGLTEREAITATQAAIWHFTDDLVVTDFAARIPAGQRFRKMS</sequence>
<evidence type="ECO:0000313" key="2">
    <source>
        <dbReference type="EMBL" id="OKL55171.1"/>
    </source>
</evidence>
<dbReference type="NCBIfam" id="TIGR03934">
    <property type="entry name" value="TQXA_dom"/>
    <property type="match status" value="1"/>
</dbReference>
<evidence type="ECO:0000259" key="1">
    <source>
        <dbReference type="Pfam" id="PF08341"/>
    </source>
</evidence>
<protein>
    <recommendedName>
        <fullName evidence="1">Thioester domain-containing protein</fullName>
    </recommendedName>
</protein>
<organism evidence="2 3">
    <name type="scientific">Bowdeniella nasicola</name>
    <dbReference type="NCBI Taxonomy" id="208480"/>
    <lineage>
        <taxon>Bacteria</taxon>
        <taxon>Bacillati</taxon>
        <taxon>Actinomycetota</taxon>
        <taxon>Actinomycetes</taxon>
        <taxon>Actinomycetales</taxon>
        <taxon>Actinomycetaceae</taxon>
        <taxon>Bowdeniella</taxon>
    </lineage>
</organism>
<dbReference type="AlphaFoldDB" id="A0A1Q5Q5V4"/>